<feature type="binding site" description="axial binding residue" evidence="8">
    <location>
        <position position="451"/>
    </location>
    <ligand>
        <name>heme</name>
        <dbReference type="ChEBI" id="CHEBI:30413"/>
    </ligand>
    <ligandPart>
        <name>Fe</name>
        <dbReference type="ChEBI" id="CHEBI:18248"/>
    </ligandPart>
</feature>
<reference evidence="11" key="2">
    <citation type="journal article" date="2014" name="PLoS Genet.">
        <title>Signature gene expression reveals novel clues to the molecular mechanisms of dimorphic transition in Penicillium marneffei.</title>
        <authorList>
            <person name="Yang E."/>
            <person name="Wang G."/>
            <person name="Cai J."/>
            <person name="Woo P.C."/>
            <person name="Lau S.K."/>
            <person name="Yuen K.-Y."/>
            <person name="Chow W.-N."/>
            <person name="Lin X."/>
        </authorList>
    </citation>
    <scope>NUCLEOTIDE SEQUENCE</scope>
    <source>
        <strain evidence="11">PM1</strain>
    </source>
</reference>
<protein>
    <submittedName>
        <fullName evidence="11">Cytochrome P450</fullName>
    </submittedName>
</protein>
<dbReference type="InterPro" id="IPR047146">
    <property type="entry name" value="Cyt_P450_E_CYP52_fungi"/>
</dbReference>
<dbReference type="PANTHER" id="PTHR24287:SF1">
    <property type="entry name" value="P450, PUTATIVE (EUROFUNG)-RELATED"/>
    <property type="match status" value="1"/>
</dbReference>
<dbReference type="Gene3D" id="1.10.630.10">
    <property type="entry name" value="Cytochrome P450"/>
    <property type="match status" value="1"/>
</dbReference>
<dbReference type="GO" id="GO:0016712">
    <property type="term" value="F:oxidoreductase activity, acting on paired donors, with incorporation or reduction of molecular oxygen, reduced flavin or flavoprotein as one donor, and incorporation of one atom of oxygen"/>
    <property type="evidence" value="ECO:0007669"/>
    <property type="project" value="InterPro"/>
</dbReference>
<dbReference type="GO" id="GO:0005506">
    <property type="term" value="F:iron ion binding"/>
    <property type="evidence" value="ECO:0007669"/>
    <property type="project" value="InterPro"/>
</dbReference>
<accession>A0A093Y2S5</accession>
<comment type="similarity">
    <text evidence="2 9">Belongs to the cytochrome P450 family.</text>
</comment>
<reference key="1">
    <citation type="journal article" date="2014" name="PLoS Genet.">
        <title>Signature Gene Expression Reveals Novel Clues to the Molecular Mechanisms of Dimorphic Transition in Penicillium marneffei.</title>
        <authorList>
            <person name="Yang E."/>
            <person name="Wang G."/>
            <person name="Cai J."/>
            <person name="Woo P.C."/>
            <person name="Lau S.K."/>
            <person name="Yuen K.-Y."/>
            <person name="Chow W.-N."/>
            <person name="Lin X."/>
        </authorList>
    </citation>
    <scope>NUCLEOTIDE SEQUENCE [LARGE SCALE GENOMIC DNA]</scope>
    <source>
        <strain>PM1</strain>
    </source>
</reference>
<dbReference type="PANTHER" id="PTHR24287">
    <property type="entry name" value="P450, PUTATIVE (EUROFUNG)-RELATED"/>
    <property type="match status" value="1"/>
</dbReference>
<organism evidence="11">
    <name type="scientific">Talaromyces marneffei PM1</name>
    <dbReference type="NCBI Taxonomy" id="1077442"/>
    <lineage>
        <taxon>Eukaryota</taxon>
        <taxon>Fungi</taxon>
        <taxon>Dikarya</taxon>
        <taxon>Ascomycota</taxon>
        <taxon>Pezizomycotina</taxon>
        <taxon>Eurotiomycetes</taxon>
        <taxon>Eurotiomycetidae</taxon>
        <taxon>Eurotiales</taxon>
        <taxon>Trichocomaceae</taxon>
        <taxon>Talaromyces</taxon>
        <taxon>Talaromyces sect. Talaromyces</taxon>
    </lineage>
</organism>
<keyword evidence="7 9" id="KW-0503">Monooxygenase</keyword>
<dbReference type="InterPro" id="IPR002974">
    <property type="entry name" value="Cyt_P450_E_CYP52_ascomycetes"/>
</dbReference>
<feature type="transmembrane region" description="Helical" evidence="10">
    <location>
        <begin position="6"/>
        <end position="22"/>
    </location>
</feature>
<dbReference type="CDD" id="cd11063">
    <property type="entry name" value="CYP52"/>
    <property type="match status" value="1"/>
</dbReference>
<evidence type="ECO:0000256" key="9">
    <source>
        <dbReference type="RuleBase" id="RU000461"/>
    </source>
</evidence>
<evidence type="ECO:0000256" key="10">
    <source>
        <dbReference type="SAM" id="Phobius"/>
    </source>
</evidence>
<dbReference type="PRINTS" id="PR00385">
    <property type="entry name" value="P450"/>
</dbReference>
<dbReference type="GO" id="GO:0020037">
    <property type="term" value="F:heme binding"/>
    <property type="evidence" value="ECO:0007669"/>
    <property type="project" value="InterPro"/>
</dbReference>
<evidence type="ECO:0000256" key="5">
    <source>
        <dbReference type="ARBA" id="ARBA00023002"/>
    </source>
</evidence>
<evidence type="ECO:0000256" key="7">
    <source>
        <dbReference type="ARBA" id="ARBA00023033"/>
    </source>
</evidence>
<evidence type="ECO:0000256" key="4">
    <source>
        <dbReference type="ARBA" id="ARBA00022723"/>
    </source>
</evidence>
<dbReference type="InterPro" id="IPR002402">
    <property type="entry name" value="Cyt_P450_E_grp-II"/>
</dbReference>
<dbReference type="Pfam" id="PF00067">
    <property type="entry name" value="p450"/>
    <property type="match status" value="1"/>
</dbReference>
<keyword evidence="10" id="KW-1133">Transmembrane helix</keyword>
<dbReference type="InterPro" id="IPR001128">
    <property type="entry name" value="Cyt_P450"/>
</dbReference>
<dbReference type="AlphaFoldDB" id="A0A093Y2S5"/>
<dbReference type="SMR" id="A0A093Y2S5"/>
<dbReference type="HOGENOM" id="CLU_001570_27_0_1"/>
<dbReference type="PROSITE" id="PS00086">
    <property type="entry name" value="CYTOCHROME_P450"/>
    <property type="match status" value="1"/>
</dbReference>
<dbReference type="InterPro" id="IPR017972">
    <property type="entry name" value="Cyt_P450_CS"/>
</dbReference>
<comment type="cofactor">
    <cofactor evidence="1 8">
        <name>heme</name>
        <dbReference type="ChEBI" id="CHEBI:30413"/>
    </cofactor>
</comment>
<dbReference type="PRINTS" id="PR00464">
    <property type="entry name" value="EP450II"/>
</dbReference>
<keyword evidence="10" id="KW-0472">Membrane</keyword>
<evidence type="ECO:0000313" key="11">
    <source>
        <dbReference type="EMBL" id="KFX51793.1"/>
    </source>
</evidence>
<evidence type="ECO:0000256" key="3">
    <source>
        <dbReference type="ARBA" id="ARBA00022617"/>
    </source>
</evidence>
<dbReference type="InterPro" id="IPR036396">
    <property type="entry name" value="Cyt_P450_sf"/>
</dbReference>
<evidence type="ECO:0000256" key="1">
    <source>
        <dbReference type="ARBA" id="ARBA00001971"/>
    </source>
</evidence>
<sequence>MDNKIYLFIIFAAVFFLVRRLIRYISVARFKRRHGCKPAKQLPQREKIIGFAYFRIQAEAVKKKRLMALQQERYDTYGNTWSLVLMGARFYTTIEVENVKAVLATNFKDFGLGMRQVAFDPLLGQGIFTTDGEQWEHSRALVRPNFIRSQVADLDLYETHIQILFSKIPRDGSMVDLQPLFFQLTLDSATEFLFGESVSSLTSVEGSSQHRFGKMFDLAQNRLNLRARLGKLVMVYRDKEFDRACQIVHEFVDEIIYRALERFEPRDAEKPIDGSGEKKRYVFLNELLKSTRDPKRLRDELLNILMAGRDTTASLLSHTFHLLARRPDIWQKLQAEIAELNGTKPDYDTLRNLKYVKYVLNESLRYYPVVPSNGRIAVKDTILPRGGGPNGESPLFVPKGAIVGFTPWVMHRRKDIYGPDAHEFRPERWAPEEGLRPGWGYLPFGGGPRICLGQQFALTEASYTIVRILQEFARIENRDGGDWVEKLNVTLSPGNGVKVTMIPGRTCI</sequence>
<keyword evidence="4 8" id="KW-0479">Metal-binding</keyword>
<dbReference type="PRINTS" id="PR01239">
    <property type="entry name" value="EP450IICYP52"/>
</dbReference>
<evidence type="ECO:0000256" key="6">
    <source>
        <dbReference type="ARBA" id="ARBA00023004"/>
    </source>
</evidence>
<keyword evidence="10" id="KW-0812">Transmembrane</keyword>
<name>A0A093Y2S5_TALMA</name>
<gene>
    <name evidence="11" type="ORF">GQ26_0041840</name>
</gene>
<dbReference type="eggNOG" id="KOG0157">
    <property type="taxonomic scope" value="Eukaryota"/>
</dbReference>
<dbReference type="SUPFAM" id="SSF48264">
    <property type="entry name" value="Cytochrome P450"/>
    <property type="match status" value="1"/>
</dbReference>
<evidence type="ECO:0000256" key="8">
    <source>
        <dbReference type="PIRSR" id="PIRSR602402-1"/>
    </source>
</evidence>
<comment type="caution">
    <text evidence="11">The sequence shown here is derived from an EMBL/GenBank/DDBJ whole genome shotgun (WGS) entry which is preliminary data.</text>
</comment>
<evidence type="ECO:0000256" key="2">
    <source>
        <dbReference type="ARBA" id="ARBA00010617"/>
    </source>
</evidence>
<keyword evidence="6 8" id="KW-0408">Iron</keyword>
<proteinExistence type="inferred from homology"/>
<keyword evidence="5 9" id="KW-0560">Oxidoreductase</keyword>
<dbReference type="EMBL" id="JPOX01000004">
    <property type="protein sequence ID" value="KFX51793.1"/>
    <property type="molecule type" value="Genomic_DNA"/>
</dbReference>
<keyword evidence="3 8" id="KW-0349">Heme</keyword>